<dbReference type="InterPro" id="IPR007560">
    <property type="entry name" value="Restrct_endonuc_IV_Mrr"/>
</dbReference>
<dbReference type="Gene3D" id="1.25.40.10">
    <property type="entry name" value="Tetratricopeptide repeat domain"/>
    <property type="match status" value="3"/>
</dbReference>
<dbReference type="SMART" id="SM00028">
    <property type="entry name" value="TPR"/>
    <property type="match status" value="6"/>
</dbReference>
<dbReference type="SUPFAM" id="SSF48452">
    <property type="entry name" value="TPR-like"/>
    <property type="match status" value="2"/>
</dbReference>
<dbReference type="InterPro" id="IPR050498">
    <property type="entry name" value="Ycf3"/>
</dbReference>
<dbReference type="GO" id="GO:0009307">
    <property type="term" value="P:DNA restriction-modification system"/>
    <property type="evidence" value="ECO:0007669"/>
    <property type="project" value="InterPro"/>
</dbReference>
<feature type="repeat" description="TPR" evidence="3">
    <location>
        <begin position="135"/>
        <end position="168"/>
    </location>
</feature>
<feature type="domain" description="Restriction endonuclease type IV Mrr" evidence="4">
    <location>
        <begin position="393"/>
        <end position="447"/>
    </location>
</feature>
<evidence type="ECO:0000313" key="5">
    <source>
        <dbReference type="EMBL" id="ORC34479.1"/>
    </source>
</evidence>
<dbReference type="Pfam" id="PF04471">
    <property type="entry name" value="Mrr_cat"/>
    <property type="match status" value="1"/>
</dbReference>
<keyword evidence="5" id="KW-0540">Nuclease</keyword>
<protein>
    <submittedName>
        <fullName evidence="5">Restriction endonuclease</fullName>
    </submittedName>
</protein>
<feature type="repeat" description="TPR" evidence="3">
    <location>
        <begin position="101"/>
        <end position="134"/>
    </location>
</feature>
<evidence type="ECO:0000256" key="1">
    <source>
        <dbReference type="ARBA" id="ARBA00022737"/>
    </source>
</evidence>
<dbReference type="PANTHER" id="PTHR44858">
    <property type="entry name" value="TETRATRICOPEPTIDE REPEAT PROTEIN 6"/>
    <property type="match status" value="1"/>
</dbReference>
<dbReference type="InterPro" id="IPR019734">
    <property type="entry name" value="TPR_rpt"/>
</dbReference>
<dbReference type="AlphaFoldDB" id="A0A1Y1RWD0"/>
<organism evidence="5 6">
    <name type="scientific">Marispirochaeta aestuarii</name>
    <dbReference type="NCBI Taxonomy" id="1963862"/>
    <lineage>
        <taxon>Bacteria</taxon>
        <taxon>Pseudomonadati</taxon>
        <taxon>Spirochaetota</taxon>
        <taxon>Spirochaetia</taxon>
        <taxon>Spirochaetales</taxon>
        <taxon>Spirochaetaceae</taxon>
        <taxon>Marispirochaeta</taxon>
    </lineage>
</organism>
<gene>
    <name evidence="5" type="ORF">B4O97_12620</name>
</gene>
<proteinExistence type="predicted"/>
<dbReference type="Pfam" id="PF14559">
    <property type="entry name" value="TPR_19"/>
    <property type="match status" value="1"/>
</dbReference>
<dbReference type="Pfam" id="PF13432">
    <property type="entry name" value="TPR_16"/>
    <property type="match status" value="1"/>
</dbReference>
<dbReference type="PANTHER" id="PTHR44858:SF1">
    <property type="entry name" value="UDP-N-ACETYLGLUCOSAMINE--PEPTIDE N-ACETYLGLUCOSAMINYLTRANSFERASE SPINDLY-RELATED"/>
    <property type="match status" value="1"/>
</dbReference>
<dbReference type="OrthoDB" id="366548at2"/>
<name>A0A1Y1RWD0_9SPIO</name>
<reference evidence="5 6" key="1">
    <citation type="submission" date="2017-03" db="EMBL/GenBank/DDBJ databases">
        <title>Draft Genome sequence of Marispirochaeta sp. strain JC444.</title>
        <authorList>
            <person name="Shivani Y."/>
            <person name="Subhash Y."/>
            <person name="Sasikala C."/>
            <person name="Ramana C."/>
        </authorList>
    </citation>
    <scope>NUCLEOTIDE SEQUENCE [LARGE SCALE GENOMIC DNA]</scope>
    <source>
        <strain evidence="5 6">JC444</strain>
    </source>
</reference>
<sequence length="459" mass="53194">MPAIIALIIIFGTAIGVITFFLIKTVIAPKRVATLVEYHRQGKYAAAIRMARQIIAKEPRNSEAHYLLGLSYLGDNKPELALMELKTVNQIGKFGGACPEVDFRNSIARLYARYGQIEEALKEYLLLMRLEPMEADYYYQSALLFEERNKSDKAIGFYRKTIEVAPRHSNAHYRLGYLLYRNKKPVEAKVELETAIKFKPENYTAYFYLGRLLKDNHDYVSALHAFERAQRDPDMKVKALIERGGCYMSMNNFEKAVTELERGIKLSRDESAMETIYGRYFLALCYEKMREIDMAVEQWEKIYSKKPQFRDVAEKLSQYQDLRTDDRLKDYLTAGSQEFQEMCKATCGQLGLRVRDLSDIPNGCQIIAVDDDTRWRNTRKLPRLLHFLRIPEMIPESTVRNFHELMKKYSVQRGILVSSSNFSRVAMDFVESRPIDLVDKDKLQELLKGIEMPGAAVKR</sequence>
<keyword evidence="1" id="KW-0677">Repeat</keyword>
<dbReference type="GO" id="GO:0003677">
    <property type="term" value="F:DNA binding"/>
    <property type="evidence" value="ECO:0007669"/>
    <property type="project" value="InterPro"/>
</dbReference>
<feature type="repeat" description="TPR" evidence="3">
    <location>
        <begin position="237"/>
        <end position="270"/>
    </location>
</feature>
<keyword evidence="2 3" id="KW-0802">TPR repeat</keyword>
<evidence type="ECO:0000313" key="6">
    <source>
        <dbReference type="Proteomes" id="UP000192343"/>
    </source>
</evidence>
<accession>A0A1Y1RWD0</accession>
<dbReference type="EMBL" id="MWQY01000013">
    <property type="protein sequence ID" value="ORC34479.1"/>
    <property type="molecule type" value="Genomic_DNA"/>
</dbReference>
<comment type="caution">
    <text evidence="5">The sequence shown here is derived from an EMBL/GenBank/DDBJ whole genome shotgun (WGS) entry which is preliminary data.</text>
</comment>
<evidence type="ECO:0000256" key="2">
    <source>
        <dbReference type="ARBA" id="ARBA00022803"/>
    </source>
</evidence>
<keyword evidence="5" id="KW-0255">Endonuclease</keyword>
<dbReference type="PROSITE" id="PS50005">
    <property type="entry name" value="TPR"/>
    <property type="match status" value="3"/>
</dbReference>
<dbReference type="RefSeq" id="WP_083051318.1">
    <property type="nucleotide sequence ID" value="NZ_CAXXQO010000004.1"/>
</dbReference>
<evidence type="ECO:0000259" key="4">
    <source>
        <dbReference type="Pfam" id="PF04471"/>
    </source>
</evidence>
<evidence type="ECO:0000256" key="3">
    <source>
        <dbReference type="PROSITE-ProRule" id="PRU00339"/>
    </source>
</evidence>
<keyword evidence="6" id="KW-1185">Reference proteome</keyword>
<keyword evidence="5" id="KW-0378">Hydrolase</keyword>
<dbReference type="Proteomes" id="UP000192343">
    <property type="component" value="Unassembled WGS sequence"/>
</dbReference>
<dbReference type="GO" id="GO:0004519">
    <property type="term" value="F:endonuclease activity"/>
    <property type="evidence" value="ECO:0007669"/>
    <property type="project" value="UniProtKB-KW"/>
</dbReference>
<dbReference type="STRING" id="1963862.B4O97_12620"/>
<dbReference type="InterPro" id="IPR011990">
    <property type="entry name" value="TPR-like_helical_dom_sf"/>
</dbReference>